<dbReference type="SUPFAM" id="SSF56219">
    <property type="entry name" value="DNase I-like"/>
    <property type="match status" value="1"/>
</dbReference>
<accession>A0A2K3KS69</accession>
<dbReference type="GO" id="GO:0016301">
    <property type="term" value="F:kinase activity"/>
    <property type="evidence" value="ECO:0007669"/>
    <property type="project" value="UniProtKB-KW"/>
</dbReference>
<comment type="caution">
    <text evidence="1">The sequence shown here is derived from an EMBL/GenBank/DDBJ whole genome shotgun (WGS) entry which is preliminary data.</text>
</comment>
<keyword evidence="1" id="KW-0418">Kinase</keyword>
<dbReference type="PANTHER" id="PTHR33710:SF64">
    <property type="entry name" value="ENDONUCLEASE_EXONUCLEASE_PHOSPHATASE DOMAIN-CONTAINING PROTEIN"/>
    <property type="match status" value="1"/>
</dbReference>
<dbReference type="Proteomes" id="UP000236291">
    <property type="component" value="Unassembled WGS sequence"/>
</dbReference>
<evidence type="ECO:0000313" key="2">
    <source>
        <dbReference type="Proteomes" id="UP000236291"/>
    </source>
</evidence>
<dbReference type="EMBL" id="ASHM01107644">
    <property type="protein sequence ID" value="PNX69134.1"/>
    <property type="molecule type" value="Genomic_DNA"/>
</dbReference>
<organism evidence="1 2">
    <name type="scientific">Trifolium pratense</name>
    <name type="common">Red clover</name>
    <dbReference type="NCBI Taxonomy" id="57577"/>
    <lineage>
        <taxon>Eukaryota</taxon>
        <taxon>Viridiplantae</taxon>
        <taxon>Streptophyta</taxon>
        <taxon>Embryophyta</taxon>
        <taxon>Tracheophyta</taxon>
        <taxon>Spermatophyta</taxon>
        <taxon>Magnoliopsida</taxon>
        <taxon>eudicotyledons</taxon>
        <taxon>Gunneridae</taxon>
        <taxon>Pentapetalae</taxon>
        <taxon>rosids</taxon>
        <taxon>fabids</taxon>
        <taxon>Fabales</taxon>
        <taxon>Fabaceae</taxon>
        <taxon>Papilionoideae</taxon>
        <taxon>50 kb inversion clade</taxon>
        <taxon>NPAAA clade</taxon>
        <taxon>Hologalegina</taxon>
        <taxon>IRL clade</taxon>
        <taxon>Trifolieae</taxon>
        <taxon>Trifolium</taxon>
    </lineage>
</organism>
<keyword evidence="1" id="KW-0675">Receptor</keyword>
<sequence>MERITGIQVEQRTGRLVSRRRFQCRFEDVPVAGKKFTWFSTDGKAMSRLDRFLLSDKFIEKGSVSGQWIGNRDISDHCPVWLMCSNCNWGPKPFKVNNCWMEHSEFKPFVANAWEKLNVKGKKAYVIKEKLKLLKEELRGWNRE</sequence>
<dbReference type="Gene3D" id="3.60.10.10">
    <property type="entry name" value="Endonuclease/exonuclease/phosphatase"/>
    <property type="match status" value="1"/>
</dbReference>
<reference evidence="1 2" key="2">
    <citation type="journal article" date="2017" name="Front. Plant Sci.">
        <title>Gene Classification and Mining of Molecular Markers Useful in Red Clover (Trifolium pratense) Breeding.</title>
        <authorList>
            <person name="Istvanek J."/>
            <person name="Dluhosova J."/>
            <person name="Dluhos P."/>
            <person name="Patkova L."/>
            <person name="Nedelnik J."/>
            <person name="Repkova J."/>
        </authorList>
    </citation>
    <scope>NUCLEOTIDE SEQUENCE [LARGE SCALE GENOMIC DNA]</scope>
    <source>
        <strain evidence="2">cv. Tatra</strain>
        <tissue evidence="1">Young leaves</tissue>
    </source>
</reference>
<gene>
    <name evidence="1" type="ORF">L195_g056550</name>
</gene>
<name>A0A2K3KS69_TRIPR</name>
<keyword evidence="1" id="KW-0808">Transferase</keyword>
<protein>
    <submittedName>
        <fullName evidence="1">Cysteine-rich receptor-like protein kinase</fullName>
    </submittedName>
</protein>
<feature type="non-terminal residue" evidence="1">
    <location>
        <position position="144"/>
    </location>
</feature>
<dbReference type="InterPro" id="IPR036691">
    <property type="entry name" value="Endo/exonu/phosph_ase_sf"/>
</dbReference>
<proteinExistence type="predicted"/>
<dbReference type="AlphaFoldDB" id="A0A2K3KS69"/>
<evidence type="ECO:0000313" key="1">
    <source>
        <dbReference type="EMBL" id="PNX69134.1"/>
    </source>
</evidence>
<reference evidence="1 2" key="1">
    <citation type="journal article" date="2014" name="Am. J. Bot.">
        <title>Genome assembly and annotation for red clover (Trifolium pratense; Fabaceae).</title>
        <authorList>
            <person name="Istvanek J."/>
            <person name="Jaros M."/>
            <person name="Krenek A."/>
            <person name="Repkova J."/>
        </authorList>
    </citation>
    <scope>NUCLEOTIDE SEQUENCE [LARGE SCALE GENOMIC DNA]</scope>
    <source>
        <strain evidence="2">cv. Tatra</strain>
        <tissue evidence="1">Young leaves</tissue>
    </source>
</reference>
<dbReference type="STRING" id="57577.A0A2K3KS69"/>
<dbReference type="PANTHER" id="PTHR33710">
    <property type="entry name" value="BNAC02G09200D PROTEIN"/>
    <property type="match status" value="1"/>
</dbReference>